<keyword evidence="2" id="KW-0812">Transmembrane</keyword>
<gene>
    <name evidence="3" type="ORF">GO608_18180</name>
</gene>
<organism evidence="3 4">
    <name type="scientific">Aromatoleum buckelii</name>
    <dbReference type="NCBI Taxonomy" id="200254"/>
    <lineage>
        <taxon>Bacteria</taxon>
        <taxon>Pseudomonadati</taxon>
        <taxon>Pseudomonadota</taxon>
        <taxon>Betaproteobacteria</taxon>
        <taxon>Rhodocyclales</taxon>
        <taxon>Rhodocyclaceae</taxon>
        <taxon>Aromatoleum</taxon>
    </lineage>
</organism>
<keyword evidence="2" id="KW-0472">Membrane</keyword>
<dbReference type="Proteomes" id="UP000601990">
    <property type="component" value="Unassembled WGS sequence"/>
</dbReference>
<keyword evidence="4" id="KW-1185">Reference proteome</keyword>
<reference evidence="3" key="1">
    <citation type="submission" date="2019-12" db="EMBL/GenBank/DDBJ databases">
        <title>Comparative genomics gives insights into the taxonomy of the Azoarcus-Aromatoleum group and reveals separate origins of nif in the plant-associated Azoarcus and non-plant-associated Aromatoleum sub-groups.</title>
        <authorList>
            <person name="Lafos M."/>
            <person name="Maluk M."/>
            <person name="Batista M."/>
            <person name="Junghare M."/>
            <person name="Carmona M."/>
            <person name="Faoro H."/>
            <person name="Cruz L.M."/>
            <person name="Battistoni F."/>
            <person name="De Souza E."/>
            <person name="Pedrosa F."/>
            <person name="Chen W.-M."/>
            <person name="Poole P.S."/>
            <person name="Dixon R.A."/>
            <person name="James E.K."/>
        </authorList>
    </citation>
    <scope>NUCLEOTIDE SEQUENCE</scope>
    <source>
        <strain evidence="3">U120</strain>
    </source>
</reference>
<keyword evidence="2" id="KW-1133">Transmembrane helix</keyword>
<name>A0ABX1N7M6_9RHOO</name>
<protein>
    <recommendedName>
        <fullName evidence="5">Type IV pilus biogenesis protein PilP</fullName>
    </recommendedName>
</protein>
<feature type="region of interest" description="Disordered" evidence="1">
    <location>
        <begin position="133"/>
        <end position="158"/>
    </location>
</feature>
<accession>A0ABX1N7M6</accession>
<comment type="caution">
    <text evidence="3">The sequence shown here is derived from an EMBL/GenBank/DDBJ whole genome shotgun (WGS) entry which is preliminary data.</text>
</comment>
<evidence type="ECO:0000313" key="4">
    <source>
        <dbReference type="Proteomes" id="UP000601990"/>
    </source>
</evidence>
<feature type="region of interest" description="Disordered" evidence="1">
    <location>
        <begin position="51"/>
        <end position="86"/>
    </location>
</feature>
<feature type="transmembrane region" description="Helical" evidence="2">
    <location>
        <begin position="29"/>
        <end position="47"/>
    </location>
</feature>
<evidence type="ECO:0000256" key="1">
    <source>
        <dbReference type="SAM" id="MobiDB-lite"/>
    </source>
</evidence>
<sequence length="219" mass="23958">MNAPQTPPVGASSRPTPRFSLRSPGHRTLVLYLITALLVAGTVFLLLGSRSSEPVPEPERTEPERQPLPPIAAPEPPPAPPESPRIDRLDERIVELSRSFDALEARFSTIETRLVASDEHNDDLRAQLEALANPPRPAPVPARRTVATKPPKPQMPTVLSIDTWGSEPSVAIRGLHGEMTFYREGDVVGVARIERIDPQARRVHLRSSDGTLTAIGVQH</sequence>
<evidence type="ECO:0000313" key="3">
    <source>
        <dbReference type="EMBL" id="NMF95240.1"/>
    </source>
</evidence>
<feature type="region of interest" description="Disordered" evidence="1">
    <location>
        <begin position="1"/>
        <end position="21"/>
    </location>
</feature>
<evidence type="ECO:0000256" key="2">
    <source>
        <dbReference type="SAM" id="Phobius"/>
    </source>
</evidence>
<dbReference type="EMBL" id="WTVH01000055">
    <property type="protein sequence ID" value="NMF95240.1"/>
    <property type="molecule type" value="Genomic_DNA"/>
</dbReference>
<evidence type="ECO:0008006" key="5">
    <source>
        <dbReference type="Google" id="ProtNLM"/>
    </source>
</evidence>
<dbReference type="RefSeq" id="WP_169200436.1">
    <property type="nucleotide sequence ID" value="NZ_WTVH02000010.1"/>
</dbReference>
<feature type="compositionally biased region" description="Pro residues" evidence="1">
    <location>
        <begin position="66"/>
        <end position="83"/>
    </location>
</feature>
<proteinExistence type="predicted"/>